<dbReference type="EC" id="1.8.5.3" evidence="15"/>
<dbReference type="InterPro" id="IPR050612">
    <property type="entry name" value="Prok_Mopterin_Oxidored"/>
</dbReference>
<keyword evidence="6" id="KW-0004">4Fe-4S</keyword>
<dbReference type="Gene3D" id="3.40.228.10">
    <property type="entry name" value="Dimethylsulfoxide Reductase, domain 2"/>
    <property type="match status" value="2"/>
</dbReference>
<dbReference type="Gene3D" id="3.40.50.12440">
    <property type="match status" value="1"/>
</dbReference>
<evidence type="ECO:0000256" key="3">
    <source>
        <dbReference type="ARBA" id="ARBA00004413"/>
    </source>
</evidence>
<dbReference type="GO" id="GO:0030151">
    <property type="term" value="F:molybdenum ion binding"/>
    <property type="evidence" value="ECO:0007669"/>
    <property type="project" value="InterPro"/>
</dbReference>
<dbReference type="CDD" id="cd02770">
    <property type="entry name" value="MopB_DmsA-EC"/>
    <property type="match status" value="1"/>
</dbReference>
<dbReference type="FunFam" id="3.40.50.12440:FF:000002">
    <property type="entry name" value="Anaerobic dimethyl sulfoxide reductase, A subunit"/>
    <property type="match status" value="1"/>
</dbReference>
<dbReference type="GO" id="GO:0009389">
    <property type="term" value="F:dimethyl sulfoxide reductase activity"/>
    <property type="evidence" value="ECO:0007669"/>
    <property type="project" value="InterPro"/>
</dbReference>
<keyword evidence="10 15" id="KW-0560">Oxidoreductase</keyword>
<sequence>MTHILKQALKTALGRRHFIKWSAAAGSAAIVTGSGLPLKGLAASALPNPEKNTEKQEKTVWSACTVNCGSRCALRHHVSNGVITHTETDNTGQDIYGDHQVRACLRGRSFRQRVYNPDRLKFPMRRVGKRGEGRFERISWDEALDTIADSLKHIKEEYGNEAIYINYATGTLGGTVSKSWPPAATPFARLMNGWGGYLNHYGDYSTAQIAVSLPYLYGGSWVGNNCTSDLINTKLMVNFGNNPAETRMSGGGITYHLSEAKQRSKARMITFDPRKTDTTLTDGDEWIPLRPGTDAALVAGMAWVMIREDLVDHSFLDRYTIGYDEESLPDTAPEGASWTSYILGKGEDQTEKTPQWAAAITGIPANTIIRLAREIALTKPCNIMQGWGLQRTAAGEQASRAICMLAVMTGNVGIPGGGTGAREGSYSIPFSAFPELENPVTTAIPMFLWTDAIYRHKEMTALTDGIRGADRLKAPIKFIWNYAGNCLVNQHADTNRTHKILQDDTQCEIIVVVDNHMTASARYADILLPDLTAAEQPDFTTNGSCGNMGYAIFCDTAVKPLYECRSIYSICSSLAKRLGIEQQYTEGRSQEEWLQAIYKESRKINSHLPDFQTFRKQGIVKQKNPGEPHVEFRSFRENPESHPLGTPSGKIEIYSQRLADIAGSWKLGKDDIIKPLPEYAPSWEGHQSALTEKYPLQMFGFHFKARTHSTYGNVDLLKDANRQELWLNPVDAQKRGIKDGALLKVWNNRGEIRIIAKVTERIIPGTVAMGQGSWYAPDKNGIDRGACMNTLTTQRPSPLAKGNPQHTNLVEVAIA</sequence>
<keyword evidence="13" id="KW-0472">Membrane</keyword>
<keyword evidence="5" id="KW-1003">Cell membrane</keyword>
<comment type="cofactor">
    <cofactor evidence="1">
        <name>Mo-bis(molybdopterin guanine dinucleotide)</name>
        <dbReference type="ChEBI" id="CHEBI:60539"/>
    </cofactor>
</comment>
<dbReference type="FunFam" id="3.40.50.12440:FF:000003">
    <property type="entry name" value="Anaerobic dimethyl sulfoxide reductase subunit A"/>
    <property type="match status" value="1"/>
</dbReference>
<evidence type="ECO:0000256" key="11">
    <source>
        <dbReference type="ARBA" id="ARBA00023004"/>
    </source>
</evidence>
<dbReference type="GO" id="GO:0030288">
    <property type="term" value="C:outer membrane-bounded periplasmic space"/>
    <property type="evidence" value="ECO:0007669"/>
    <property type="project" value="TreeGrafter"/>
</dbReference>
<evidence type="ECO:0000256" key="6">
    <source>
        <dbReference type="ARBA" id="ARBA00022485"/>
    </source>
</evidence>
<keyword evidence="8" id="KW-0479">Metal-binding</keyword>
<keyword evidence="12" id="KW-0411">Iron-sulfur</keyword>
<name>A0A2H9T4E2_9ZZZZ</name>
<dbReference type="GO" id="GO:0005886">
    <property type="term" value="C:plasma membrane"/>
    <property type="evidence" value="ECO:0007669"/>
    <property type="project" value="UniProtKB-SubCell"/>
</dbReference>
<dbReference type="CDD" id="cd02794">
    <property type="entry name" value="MopB_CT_DmsA-EC"/>
    <property type="match status" value="1"/>
</dbReference>
<evidence type="ECO:0000256" key="9">
    <source>
        <dbReference type="ARBA" id="ARBA00022729"/>
    </source>
</evidence>
<protein>
    <submittedName>
        <fullName evidence="15">Dimethyl sulfoxide reductase DmsA</fullName>
        <ecNumber evidence="15">1.8.5.3</ecNumber>
    </submittedName>
</protein>
<organism evidence="15">
    <name type="scientific">invertebrate metagenome</name>
    <dbReference type="NCBI Taxonomy" id="1711999"/>
    <lineage>
        <taxon>unclassified sequences</taxon>
        <taxon>metagenomes</taxon>
        <taxon>organismal metagenomes</taxon>
    </lineage>
</organism>
<evidence type="ECO:0000256" key="13">
    <source>
        <dbReference type="ARBA" id="ARBA00023136"/>
    </source>
</evidence>
<evidence type="ECO:0000256" key="7">
    <source>
        <dbReference type="ARBA" id="ARBA00022505"/>
    </source>
</evidence>
<keyword evidence="7" id="KW-0500">Molybdenum</keyword>
<evidence type="ECO:0000256" key="5">
    <source>
        <dbReference type="ARBA" id="ARBA00022475"/>
    </source>
</evidence>
<dbReference type="Gene3D" id="2.40.40.20">
    <property type="match status" value="1"/>
</dbReference>
<accession>A0A2H9T4E2</accession>
<evidence type="ECO:0000313" key="15">
    <source>
        <dbReference type="EMBL" id="PJE78078.1"/>
    </source>
</evidence>
<evidence type="ECO:0000256" key="12">
    <source>
        <dbReference type="ARBA" id="ARBA00023014"/>
    </source>
</evidence>
<dbReference type="InterPro" id="IPR006656">
    <property type="entry name" value="Mopterin_OxRdtase"/>
</dbReference>
<dbReference type="AlphaFoldDB" id="A0A2H9T4E2"/>
<evidence type="ECO:0000256" key="4">
    <source>
        <dbReference type="ARBA" id="ARBA00010312"/>
    </source>
</evidence>
<dbReference type="Pfam" id="PF00384">
    <property type="entry name" value="Molybdopterin"/>
    <property type="match status" value="1"/>
</dbReference>
<dbReference type="GO" id="GO:0009055">
    <property type="term" value="F:electron transfer activity"/>
    <property type="evidence" value="ECO:0007669"/>
    <property type="project" value="TreeGrafter"/>
</dbReference>
<dbReference type="SUPFAM" id="SSF53706">
    <property type="entry name" value="Formate dehydrogenase/DMSO reductase, domains 1-3"/>
    <property type="match status" value="1"/>
</dbReference>
<dbReference type="Pfam" id="PF04879">
    <property type="entry name" value="Molybdop_Fe4S4"/>
    <property type="match status" value="1"/>
</dbReference>
<dbReference type="Pfam" id="PF01568">
    <property type="entry name" value="Molydop_binding"/>
    <property type="match status" value="1"/>
</dbReference>
<dbReference type="InterPro" id="IPR006963">
    <property type="entry name" value="Mopterin_OxRdtase_4Fe-4S_dom"/>
</dbReference>
<dbReference type="InterPro" id="IPR006311">
    <property type="entry name" value="TAT_signal"/>
</dbReference>
<comment type="cofactor">
    <cofactor evidence="2">
        <name>[4Fe-4S] cluster</name>
        <dbReference type="ChEBI" id="CHEBI:49883"/>
    </cofactor>
</comment>
<dbReference type="SUPFAM" id="SSF50692">
    <property type="entry name" value="ADC-like"/>
    <property type="match status" value="1"/>
</dbReference>
<dbReference type="NCBIfam" id="TIGR02166">
    <property type="entry name" value="dmsA_ynfE"/>
    <property type="match status" value="1"/>
</dbReference>
<gene>
    <name evidence="15" type="primary">dmsA</name>
    <name evidence="15" type="ORF">CI610_02989</name>
</gene>
<dbReference type="GO" id="GO:0009061">
    <property type="term" value="P:anaerobic respiration"/>
    <property type="evidence" value="ECO:0007669"/>
    <property type="project" value="TreeGrafter"/>
</dbReference>
<dbReference type="InterPro" id="IPR006657">
    <property type="entry name" value="MoPterin_dinucl-bd_dom"/>
</dbReference>
<evidence type="ECO:0000256" key="1">
    <source>
        <dbReference type="ARBA" id="ARBA00001942"/>
    </source>
</evidence>
<keyword evidence="9" id="KW-0732">Signal</keyword>
<comment type="caution">
    <text evidence="15">The sequence shown here is derived from an EMBL/GenBank/DDBJ whole genome shotgun (WGS) entry which is preliminary data.</text>
</comment>
<dbReference type="PROSITE" id="PS51669">
    <property type="entry name" value="4FE4S_MOW_BIS_MGD"/>
    <property type="match status" value="1"/>
</dbReference>
<comment type="similarity">
    <text evidence="4">Belongs to the prokaryotic molybdopterin-containing oxidoreductase family.</text>
</comment>
<dbReference type="InterPro" id="IPR006655">
    <property type="entry name" value="Mopterin_OxRdtase_prok_CS"/>
</dbReference>
<dbReference type="PANTHER" id="PTHR43742">
    <property type="entry name" value="TRIMETHYLAMINE-N-OXIDE REDUCTASE"/>
    <property type="match status" value="1"/>
</dbReference>
<feature type="domain" description="4Fe-4S Mo/W bis-MGD-type" evidence="14">
    <location>
        <begin position="57"/>
        <end position="118"/>
    </location>
</feature>
<dbReference type="EMBL" id="NSIT01000272">
    <property type="protein sequence ID" value="PJE78078.1"/>
    <property type="molecule type" value="Genomic_DNA"/>
</dbReference>
<evidence type="ECO:0000256" key="8">
    <source>
        <dbReference type="ARBA" id="ARBA00022723"/>
    </source>
</evidence>
<dbReference type="InterPro" id="IPR009010">
    <property type="entry name" value="Asp_de-COase-like_dom_sf"/>
</dbReference>
<proteinExistence type="inferred from homology"/>
<dbReference type="Gene3D" id="3.40.50.740">
    <property type="match status" value="1"/>
</dbReference>
<dbReference type="PANTHER" id="PTHR43742:SF3">
    <property type="entry name" value="DIMETHYL SULFOXIDE REDUCTASE DMSA"/>
    <property type="match status" value="1"/>
</dbReference>
<dbReference type="PROSITE" id="PS00932">
    <property type="entry name" value="MOLYBDOPTERIN_PROK_3"/>
    <property type="match status" value="1"/>
</dbReference>
<evidence type="ECO:0000256" key="2">
    <source>
        <dbReference type="ARBA" id="ARBA00001966"/>
    </source>
</evidence>
<keyword evidence="11" id="KW-0408">Iron</keyword>
<dbReference type="GO" id="GO:0043546">
    <property type="term" value="F:molybdopterin cofactor binding"/>
    <property type="evidence" value="ECO:0007669"/>
    <property type="project" value="InterPro"/>
</dbReference>
<reference evidence="15" key="1">
    <citation type="journal article" date="2017" name="Appl. Environ. Microbiol.">
        <title>Molecular characterization of an Endozoicomonas-like organism causing infection in king scallop Pecten maximus L.</title>
        <authorList>
            <person name="Cano I."/>
            <person name="van Aerle R."/>
            <person name="Ross S."/>
            <person name="Verner-Jeffreys D.W."/>
            <person name="Paley R.K."/>
            <person name="Rimmer G."/>
            <person name="Ryder D."/>
            <person name="Hooper P."/>
            <person name="Stone D."/>
            <person name="Feist S.W."/>
        </authorList>
    </citation>
    <scope>NUCLEOTIDE SEQUENCE</scope>
</reference>
<evidence type="ECO:0000256" key="10">
    <source>
        <dbReference type="ARBA" id="ARBA00023002"/>
    </source>
</evidence>
<dbReference type="FunFam" id="2.40.40.20:FF:000010">
    <property type="entry name" value="Anaerobic dimethyl sulfoxide reductase subunit A"/>
    <property type="match status" value="1"/>
</dbReference>
<dbReference type="PROSITE" id="PS51318">
    <property type="entry name" value="TAT"/>
    <property type="match status" value="1"/>
</dbReference>
<evidence type="ECO:0000259" key="14">
    <source>
        <dbReference type="PROSITE" id="PS51669"/>
    </source>
</evidence>
<dbReference type="GO" id="GO:0051539">
    <property type="term" value="F:4 iron, 4 sulfur cluster binding"/>
    <property type="evidence" value="ECO:0007669"/>
    <property type="project" value="UniProtKB-KW"/>
</dbReference>
<dbReference type="FunFam" id="3.40.228.10:FF:000004">
    <property type="entry name" value="Dimethyl sulfoxide reductase subunit A"/>
    <property type="match status" value="1"/>
</dbReference>
<dbReference type="InterPro" id="IPR011888">
    <property type="entry name" value="Anaer_DMSO_reductase"/>
</dbReference>
<dbReference type="SMART" id="SM00926">
    <property type="entry name" value="Molybdop_Fe4S4"/>
    <property type="match status" value="1"/>
</dbReference>
<comment type="subcellular location">
    <subcellularLocation>
        <location evidence="3">Cell membrane</location>
        <topology evidence="3">Peripheral membrane protein</topology>
        <orientation evidence="3">Cytoplasmic side</orientation>
    </subcellularLocation>
</comment>